<evidence type="ECO:0000256" key="8">
    <source>
        <dbReference type="ARBA" id="ARBA00038408"/>
    </source>
</evidence>
<dbReference type="AlphaFoldDB" id="A0A6B8J1M6"/>
<keyword evidence="7" id="KW-0143">Chaperone</keyword>
<dbReference type="Pfam" id="PF13616">
    <property type="entry name" value="Rotamase_3"/>
    <property type="match status" value="1"/>
</dbReference>
<accession>A0A6B8J1M6</accession>
<evidence type="ECO:0000256" key="3">
    <source>
        <dbReference type="ARBA" id="ARBA00022519"/>
    </source>
</evidence>
<dbReference type="GO" id="GO:0003755">
    <property type="term" value="F:peptidyl-prolyl cis-trans isomerase activity"/>
    <property type="evidence" value="ECO:0007669"/>
    <property type="project" value="InterPro"/>
</dbReference>
<dbReference type="InterPro" id="IPR000297">
    <property type="entry name" value="PPIase_PpiC"/>
</dbReference>
<proteinExistence type="inferred from homology"/>
<gene>
    <name evidence="11" type="ORF">I5U67_01780</name>
</gene>
<evidence type="ECO:0000313" key="11">
    <source>
        <dbReference type="EMBL" id="MBH1650903.1"/>
    </source>
</evidence>
<keyword evidence="4" id="KW-0812">Transmembrane</keyword>
<keyword evidence="2" id="KW-1003">Cell membrane</keyword>
<dbReference type="InterPro" id="IPR046357">
    <property type="entry name" value="PPIase_dom_sf"/>
</dbReference>
<dbReference type="PANTHER" id="PTHR47529:SF1">
    <property type="entry name" value="PERIPLASMIC CHAPERONE PPID"/>
    <property type="match status" value="1"/>
</dbReference>
<evidence type="ECO:0000256" key="5">
    <source>
        <dbReference type="ARBA" id="ARBA00022989"/>
    </source>
</evidence>
<dbReference type="PANTHER" id="PTHR47529">
    <property type="entry name" value="PEPTIDYL-PROLYL CIS-TRANS ISOMERASE D"/>
    <property type="match status" value="1"/>
</dbReference>
<evidence type="ECO:0000256" key="6">
    <source>
        <dbReference type="ARBA" id="ARBA00023136"/>
    </source>
</evidence>
<reference evidence="11" key="1">
    <citation type="submission" date="2020-11" db="EMBL/GenBank/DDBJ databases">
        <title>Enhanced detection system for hospital associated transmission using whole genome sequencing surveillance.</title>
        <authorList>
            <person name="Harrison L.H."/>
            <person name="Van Tyne D."/>
            <person name="Marsh J.W."/>
            <person name="Griffith M.P."/>
            <person name="Snyder D.J."/>
            <person name="Cooper V.S."/>
            <person name="Mustapha M."/>
        </authorList>
    </citation>
    <scope>NUCLEOTIDE SEQUENCE</scope>
    <source>
        <strain evidence="11">STEN00091</strain>
    </source>
</reference>
<name>A0A6B8J1M6_STEMA</name>
<evidence type="ECO:0000256" key="2">
    <source>
        <dbReference type="ARBA" id="ARBA00022475"/>
    </source>
</evidence>
<dbReference type="Proteomes" id="UP000625930">
    <property type="component" value="Unassembled WGS sequence"/>
</dbReference>
<dbReference type="GO" id="GO:0005886">
    <property type="term" value="C:plasma membrane"/>
    <property type="evidence" value="ECO:0007669"/>
    <property type="project" value="UniProtKB-SubCell"/>
</dbReference>
<dbReference type="Gene3D" id="3.10.50.40">
    <property type="match status" value="1"/>
</dbReference>
<dbReference type="SUPFAM" id="SSF109998">
    <property type="entry name" value="Triger factor/SurA peptide-binding domain-like"/>
    <property type="match status" value="1"/>
</dbReference>
<dbReference type="PROSITE" id="PS01096">
    <property type="entry name" value="PPIC_PPIASE_1"/>
    <property type="match status" value="1"/>
</dbReference>
<keyword evidence="5" id="KW-1133">Transmembrane helix</keyword>
<evidence type="ECO:0000256" key="10">
    <source>
        <dbReference type="ARBA" id="ARBA00042775"/>
    </source>
</evidence>
<dbReference type="Gene3D" id="1.10.4030.10">
    <property type="entry name" value="Porin chaperone SurA, peptide-binding domain"/>
    <property type="match status" value="1"/>
</dbReference>
<protein>
    <recommendedName>
        <fullName evidence="9">Periplasmic chaperone PpiD</fullName>
    </recommendedName>
    <alternativeName>
        <fullName evidence="10">Periplasmic folding chaperone</fullName>
    </alternativeName>
</protein>
<keyword evidence="6" id="KW-0472">Membrane</keyword>
<evidence type="ECO:0000313" key="12">
    <source>
        <dbReference type="Proteomes" id="UP000625930"/>
    </source>
</evidence>
<dbReference type="InterPro" id="IPR052029">
    <property type="entry name" value="PpiD_chaperone"/>
</dbReference>
<evidence type="ECO:0000256" key="7">
    <source>
        <dbReference type="ARBA" id="ARBA00023186"/>
    </source>
</evidence>
<evidence type="ECO:0000256" key="9">
    <source>
        <dbReference type="ARBA" id="ARBA00040743"/>
    </source>
</evidence>
<dbReference type="RefSeq" id="WP_154262497.1">
    <property type="nucleotide sequence ID" value="NZ_CP040438.1"/>
</dbReference>
<dbReference type="SUPFAM" id="SSF54534">
    <property type="entry name" value="FKBP-like"/>
    <property type="match status" value="1"/>
</dbReference>
<dbReference type="InterPro" id="IPR023058">
    <property type="entry name" value="PPIase_PpiC_CS"/>
</dbReference>
<comment type="caution">
    <text evidence="11">The sequence shown here is derived from an EMBL/GenBank/DDBJ whole genome shotgun (WGS) entry which is preliminary data.</text>
</comment>
<evidence type="ECO:0000256" key="4">
    <source>
        <dbReference type="ARBA" id="ARBA00022692"/>
    </source>
</evidence>
<comment type="similarity">
    <text evidence="8">Belongs to the PpiD chaperone family.</text>
</comment>
<sequence length="653" mass="70568">MLQKLRDKTSGWIVTVILGLLMIPFLFVIDNSYLGGVGAQNVAKVSAPPTWWRSAPSWWPVRMLWQHHEISAQDFRTRFEQERMRERQQQGENFDPRAFESTENKMAVLDQLIDEQVVRLVGEQAGVVIGDGAVREYIATIPAFLDSNGKFNENNYRLALAGGNPPRTPTQFQELVRESLQQSVIPSGLQNSGFVTQAETERLLKLLGETRDVELAALPEVPADTAPVTDEQIKQWYDSHGKDFRQAESVSLEYVEINGANLPAPTAADEATLRKRYEDEKAKFTSPEQRQAAHILITGDGDGAEAKANKIAAEAKAAGADFAALAKANSEDPGSKDQGGDLGWVERGAMVKPFEDALFAAKAGDVIGPVKTDFGYHIIKVAAVRGGEGKSFEEVRDTLAAEQLKADGERGFNELAGRLVDAINKSPSDLAAAAKEVNLPLQTLGPITRATASGIATDPAVLRAAFSEVLVQDGTASDPIALGGATNHSVVIRVAAHTPEQAMPLDKAREQVIAAIRADRQRQASDKAADAVLAKLKAGATLQSLAASEKLQLSPMPGLPRSQPVPTPEINRAIFSAPVPAEGKPSYGKVDVNGHALLFAVNKVNPGDIKEVTAEQQKQLKDQLSQIDGMAAAKAYVEAMRRKFVIQTTEENL</sequence>
<dbReference type="PROSITE" id="PS50198">
    <property type="entry name" value="PPIC_PPIASE_2"/>
    <property type="match status" value="1"/>
</dbReference>
<dbReference type="Pfam" id="PF13624">
    <property type="entry name" value="SurA_N_3"/>
    <property type="match status" value="1"/>
</dbReference>
<keyword evidence="11" id="KW-0413">Isomerase</keyword>
<evidence type="ECO:0000256" key="1">
    <source>
        <dbReference type="ARBA" id="ARBA00004382"/>
    </source>
</evidence>
<dbReference type="InterPro" id="IPR027304">
    <property type="entry name" value="Trigger_fact/SurA_dom_sf"/>
</dbReference>
<organism evidence="11 12">
    <name type="scientific">Stenotrophomonas maltophilia</name>
    <name type="common">Pseudomonas maltophilia</name>
    <name type="synonym">Xanthomonas maltophilia</name>
    <dbReference type="NCBI Taxonomy" id="40324"/>
    <lineage>
        <taxon>Bacteria</taxon>
        <taxon>Pseudomonadati</taxon>
        <taxon>Pseudomonadota</taxon>
        <taxon>Gammaproteobacteria</taxon>
        <taxon>Lysobacterales</taxon>
        <taxon>Lysobacteraceae</taxon>
        <taxon>Stenotrophomonas</taxon>
        <taxon>Stenotrophomonas maltophilia group</taxon>
    </lineage>
</organism>
<keyword evidence="3" id="KW-0997">Cell inner membrane</keyword>
<dbReference type="EMBL" id="JADUNP010000002">
    <property type="protein sequence ID" value="MBH1650903.1"/>
    <property type="molecule type" value="Genomic_DNA"/>
</dbReference>
<comment type="subcellular location">
    <subcellularLocation>
        <location evidence="1">Cell inner membrane</location>
        <topology evidence="1">Single-pass type II membrane protein</topology>
        <orientation evidence="1">Periplasmic side</orientation>
    </subcellularLocation>
</comment>